<evidence type="ECO:0000313" key="2">
    <source>
        <dbReference type="Proteomes" id="UP001437256"/>
    </source>
</evidence>
<name>A0ABR2ZI64_9AGAR</name>
<protein>
    <submittedName>
        <fullName evidence="1">Uncharacterized protein</fullName>
    </submittedName>
</protein>
<accession>A0ABR2ZI64</accession>
<dbReference type="Proteomes" id="UP001437256">
    <property type="component" value="Unassembled WGS sequence"/>
</dbReference>
<evidence type="ECO:0000313" key="1">
    <source>
        <dbReference type="EMBL" id="KAL0060920.1"/>
    </source>
</evidence>
<dbReference type="EMBL" id="JBBXMP010000156">
    <property type="protein sequence ID" value="KAL0060920.1"/>
    <property type="molecule type" value="Genomic_DNA"/>
</dbReference>
<proteinExistence type="predicted"/>
<gene>
    <name evidence="1" type="ORF">AAF712_012254</name>
</gene>
<reference evidence="1 2" key="1">
    <citation type="submission" date="2024-05" db="EMBL/GenBank/DDBJ databases">
        <title>A draft genome resource for the thread blight pathogen Marasmius tenuissimus strain MS-2.</title>
        <authorList>
            <person name="Yulfo-Soto G.E."/>
            <person name="Baruah I.K."/>
            <person name="Amoako-Attah I."/>
            <person name="Bukari Y."/>
            <person name="Meinhardt L.W."/>
            <person name="Bailey B.A."/>
            <person name="Cohen S.P."/>
        </authorList>
    </citation>
    <scope>NUCLEOTIDE SEQUENCE [LARGE SCALE GENOMIC DNA]</scope>
    <source>
        <strain evidence="1 2">MS-2</strain>
    </source>
</reference>
<comment type="caution">
    <text evidence="1">The sequence shown here is derived from an EMBL/GenBank/DDBJ whole genome shotgun (WGS) entry which is preliminary data.</text>
</comment>
<keyword evidence="2" id="KW-1185">Reference proteome</keyword>
<feature type="non-terminal residue" evidence="1">
    <location>
        <position position="239"/>
    </location>
</feature>
<sequence length="239" mass="26617">MSSPNTTPNVHNTVYEALRRTATGGSQDYLHRISSLSITLYNTAQALLNSFPRYHARGQLITLVETACSTTYLLSLVFNKPEVTSAMLTNDYEMMRIQIERALHGDRLSRTLSEAVAFVNELRTEGYYDTTRTSSCPVTCSLPGTLESCFDKISTFQSKIASFARGLKLSSDPVQIVESISSLPGFTFILSGNNVLLRIAQLDQDYRSMHELARSSEVHVWNVCLYARGISQVASQMTH</sequence>
<organism evidence="1 2">
    <name type="scientific">Marasmius tenuissimus</name>
    <dbReference type="NCBI Taxonomy" id="585030"/>
    <lineage>
        <taxon>Eukaryota</taxon>
        <taxon>Fungi</taxon>
        <taxon>Dikarya</taxon>
        <taxon>Basidiomycota</taxon>
        <taxon>Agaricomycotina</taxon>
        <taxon>Agaricomycetes</taxon>
        <taxon>Agaricomycetidae</taxon>
        <taxon>Agaricales</taxon>
        <taxon>Marasmiineae</taxon>
        <taxon>Marasmiaceae</taxon>
        <taxon>Marasmius</taxon>
    </lineage>
</organism>